<dbReference type="AlphaFoldDB" id="A0A0D8Y604"/>
<sequence length="271" mass="30397">MNLIKHEKKLGSGAMHGQSPLYLCRAVIYGGSIIVFDERSSAHLCYYGSYGCFINERQDRINNRIFSKILPRGNVLEEQLSEAAQTWNEKSPLRDCLRLSPEEAVFLSMDLKVLEVYENTKILTQGLGAQSSCRNMLHIVIFGRMDGASVAGCLMVVNISSLMQTNLICWKLDLIFCNLLLLVIYRDGPGSHHAAAGIKIKSHVEPRVFIGMNRVLTNMKKALIIVTVDVPDDLDDTKPRCADSVHISMSTSITMFVERKMNQLKQRSVSM</sequence>
<dbReference type="SUPFAM" id="SSF53032">
    <property type="entry name" value="tRNA-intron endonuclease catalytic domain-like"/>
    <property type="match status" value="1"/>
</dbReference>
<dbReference type="Proteomes" id="UP000053766">
    <property type="component" value="Unassembled WGS sequence"/>
</dbReference>
<gene>
    <name evidence="1" type="ORF">DICVIV_01591</name>
</gene>
<organism evidence="1 2">
    <name type="scientific">Dictyocaulus viviparus</name>
    <name type="common">Bovine lungworm</name>
    <dbReference type="NCBI Taxonomy" id="29172"/>
    <lineage>
        <taxon>Eukaryota</taxon>
        <taxon>Metazoa</taxon>
        <taxon>Ecdysozoa</taxon>
        <taxon>Nematoda</taxon>
        <taxon>Chromadorea</taxon>
        <taxon>Rhabditida</taxon>
        <taxon>Rhabditina</taxon>
        <taxon>Rhabditomorpha</taxon>
        <taxon>Strongyloidea</taxon>
        <taxon>Metastrongylidae</taxon>
        <taxon>Dictyocaulus</taxon>
    </lineage>
</organism>
<evidence type="ECO:0000313" key="2">
    <source>
        <dbReference type="Proteomes" id="UP000053766"/>
    </source>
</evidence>
<dbReference type="InterPro" id="IPR036167">
    <property type="entry name" value="tRNA_intron_Endo_cat-like_sf"/>
</dbReference>
<protein>
    <submittedName>
        <fullName evidence="1">Uncharacterized protein</fullName>
    </submittedName>
</protein>
<reference evidence="1 2" key="1">
    <citation type="submission" date="2013-11" db="EMBL/GenBank/DDBJ databases">
        <title>Draft genome of the bovine lungworm Dictyocaulus viviparus.</title>
        <authorList>
            <person name="Mitreva M."/>
        </authorList>
    </citation>
    <scope>NUCLEOTIDE SEQUENCE [LARGE SCALE GENOMIC DNA]</scope>
    <source>
        <strain evidence="1 2">HannoverDv2000</strain>
    </source>
</reference>
<dbReference type="STRING" id="29172.A0A0D8Y604"/>
<name>A0A0D8Y604_DICVI</name>
<proteinExistence type="predicted"/>
<dbReference type="GO" id="GO:0006388">
    <property type="term" value="P:tRNA splicing, via endonucleolytic cleavage and ligation"/>
    <property type="evidence" value="ECO:0007669"/>
    <property type="project" value="InterPro"/>
</dbReference>
<reference evidence="2" key="2">
    <citation type="journal article" date="2016" name="Sci. Rep.">
        <title>Dictyocaulus viviparus genome, variome and transcriptome elucidate lungworm biology and support future intervention.</title>
        <authorList>
            <person name="McNulty S.N."/>
            <person name="Strube C."/>
            <person name="Rosa B.A."/>
            <person name="Martin J.C."/>
            <person name="Tyagi R."/>
            <person name="Choi Y.J."/>
            <person name="Wang Q."/>
            <person name="Hallsworth Pepin K."/>
            <person name="Zhang X."/>
            <person name="Ozersky P."/>
            <person name="Wilson R.K."/>
            <person name="Sternberg P.W."/>
            <person name="Gasser R.B."/>
            <person name="Mitreva M."/>
        </authorList>
    </citation>
    <scope>NUCLEOTIDE SEQUENCE [LARGE SCALE GENOMIC DNA]</scope>
    <source>
        <strain evidence="2">HannoverDv2000</strain>
    </source>
</reference>
<dbReference type="OrthoDB" id="5856543at2759"/>
<dbReference type="EMBL" id="KN716168">
    <property type="protein sequence ID" value="KJH52263.1"/>
    <property type="molecule type" value="Genomic_DNA"/>
</dbReference>
<keyword evidence="2" id="KW-1185">Reference proteome</keyword>
<evidence type="ECO:0000313" key="1">
    <source>
        <dbReference type="EMBL" id="KJH52263.1"/>
    </source>
</evidence>
<accession>A0A0D8Y604</accession>